<evidence type="ECO:0000256" key="1">
    <source>
        <dbReference type="SAM" id="Phobius"/>
    </source>
</evidence>
<protein>
    <submittedName>
        <fullName evidence="3">Uncharacterized protein</fullName>
    </submittedName>
</protein>
<reference evidence="3" key="2">
    <citation type="submission" date="2020-10" db="UniProtKB">
        <authorList>
            <consortium name="WormBaseParasite"/>
        </authorList>
    </citation>
    <scope>IDENTIFICATION</scope>
</reference>
<feature type="transmembrane region" description="Helical" evidence="1">
    <location>
        <begin position="12"/>
        <end position="31"/>
    </location>
</feature>
<organism evidence="2 3">
    <name type="scientific">Panagrellus redivivus</name>
    <name type="common">Microworm</name>
    <dbReference type="NCBI Taxonomy" id="6233"/>
    <lineage>
        <taxon>Eukaryota</taxon>
        <taxon>Metazoa</taxon>
        <taxon>Ecdysozoa</taxon>
        <taxon>Nematoda</taxon>
        <taxon>Chromadorea</taxon>
        <taxon>Rhabditida</taxon>
        <taxon>Tylenchina</taxon>
        <taxon>Panagrolaimomorpha</taxon>
        <taxon>Panagrolaimoidea</taxon>
        <taxon>Panagrolaimidae</taxon>
        <taxon>Panagrellus</taxon>
    </lineage>
</organism>
<keyword evidence="1" id="KW-0812">Transmembrane</keyword>
<accession>A0A7E5A222</accession>
<proteinExistence type="predicted"/>
<dbReference type="Proteomes" id="UP000492821">
    <property type="component" value="Unassembled WGS sequence"/>
</dbReference>
<keyword evidence="2" id="KW-1185">Reference proteome</keyword>
<keyword evidence="1" id="KW-0472">Membrane</keyword>
<sequence length="105" mass="11892">MIALQQSDEAGLLNAFLTWAINLTASFVMVLSQWNRHVRKSALRHTQTESTGQVARSLTMSRASSMSLHSIFVLDFLESEESAFPLRKPRERSLLCGEVLTIRNR</sequence>
<name>A0A7E5A222_PANRE</name>
<evidence type="ECO:0000313" key="2">
    <source>
        <dbReference type="Proteomes" id="UP000492821"/>
    </source>
</evidence>
<dbReference type="WBParaSite" id="Pan_g9939.t1">
    <property type="protein sequence ID" value="Pan_g9939.t1"/>
    <property type="gene ID" value="Pan_g9939"/>
</dbReference>
<reference evidence="2" key="1">
    <citation type="journal article" date="2013" name="Genetics">
        <title>The draft genome and transcriptome of Panagrellus redivivus are shaped by the harsh demands of a free-living lifestyle.</title>
        <authorList>
            <person name="Srinivasan J."/>
            <person name="Dillman A.R."/>
            <person name="Macchietto M.G."/>
            <person name="Heikkinen L."/>
            <person name="Lakso M."/>
            <person name="Fracchia K.M."/>
            <person name="Antoshechkin I."/>
            <person name="Mortazavi A."/>
            <person name="Wong G."/>
            <person name="Sternberg P.W."/>
        </authorList>
    </citation>
    <scope>NUCLEOTIDE SEQUENCE [LARGE SCALE GENOMIC DNA]</scope>
    <source>
        <strain evidence="2">MT8872</strain>
    </source>
</reference>
<dbReference type="AlphaFoldDB" id="A0A7E5A222"/>
<evidence type="ECO:0000313" key="3">
    <source>
        <dbReference type="WBParaSite" id="Pan_g9939.t1"/>
    </source>
</evidence>
<keyword evidence="1" id="KW-1133">Transmembrane helix</keyword>